<sequence length="22" mass="2515">MGIRWGVMGIRIICDSVFFKVS</sequence>
<organism evidence="1">
    <name type="scientific">Anguilla anguilla</name>
    <name type="common">European freshwater eel</name>
    <name type="synonym">Muraena anguilla</name>
    <dbReference type="NCBI Taxonomy" id="7936"/>
    <lineage>
        <taxon>Eukaryota</taxon>
        <taxon>Metazoa</taxon>
        <taxon>Chordata</taxon>
        <taxon>Craniata</taxon>
        <taxon>Vertebrata</taxon>
        <taxon>Euteleostomi</taxon>
        <taxon>Actinopterygii</taxon>
        <taxon>Neopterygii</taxon>
        <taxon>Teleostei</taxon>
        <taxon>Anguilliformes</taxon>
        <taxon>Anguillidae</taxon>
        <taxon>Anguilla</taxon>
    </lineage>
</organism>
<name>A0A0E9TTZ9_ANGAN</name>
<evidence type="ECO:0000313" key="1">
    <source>
        <dbReference type="EMBL" id="JAH56927.1"/>
    </source>
</evidence>
<accession>A0A0E9TTZ9</accession>
<proteinExistence type="predicted"/>
<dbReference type="AlphaFoldDB" id="A0A0E9TTZ9"/>
<reference evidence="1" key="2">
    <citation type="journal article" date="2015" name="Fish Shellfish Immunol.">
        <title>Early steps in the European eel (Anguilla anguilla)-Vibrio vulnificus interaction in the gills: Role of the RtxA13 toxin.</title>
        <authorList>
            <person name="Callol A."/>
            <person name="Pajuelo D."/>
            <person name="Ebbesson L."/>
            <person name="Teles M."/>
            <person name="MacKenzie S."/>
            <person name="Amaro C."/>
        </authorList>
    </citation>
    <scope>NUCLEOTIDE SEQUENCE</scope>
</reference>
<protein>
    <submittedName>
        <fullName evidence="1">Uncharacterized protein</fullName>
    </submittedName>
</protein>
<dbReference type="EMBL" id="GBXM01051650">
    <property type="protein sequence ID" value="JAH56927.1"/>
    <property type="molecule type" value="Transcribed_RNA"/>
</dbReference>
<reference evidence="1" key="1">
    <citation type="submission" date="2014-11" db="EMBL/GenBank/DDBJ databases">
        <authorList>
            <person name="Amaro Gonzalez C."/>
        </authorList>
    </citation>
    <scope>NUCLEOTIDE SEQUENCE</scope>
</reference>